<dbReference type="SUPFAM" id="SSF56935">
    <property type="entry name" value="Porins"/>
    <property type="match status" value="1"/>
</dbReference>
<evidence type="ECO:0000256" key="3">
    <source>
        <dbReference type="ARBA" id="ARBA00022452"/>
    </source>
</evidence>
<gene>
    <name evidence="10" type="ORF">E1898_16470</name>
</gene>
<dbReference type="InterPro" id="IPR012910">
    <property type="entry name" value="Plug_dom"/>
</dbReference>
<dbReference type="InterPro" id="IPR023996">
    <property type="entry name" value="TonB-dep_OMP_SusC/RagA"/>
</dbReference>
<dbReference type="Gene3D" id="2.40.170.20">
    <property type="entry name" value="TonB-dependent receptor, beta-barrel domain"/>
    <property type="match status" value="1"/>
</dbReference>
<evidence type="ECO:0000313" key="11">
    <source>
        <dbReference type="Proteomes" id="UP000295438"/>
    </source>
</evidence>
<name>A0A4R5UR80_9BACT</name>
<comment type="caution">
    <text evidence="10">The sequence shown here is derived from an EMBL/GenBank/DDBJ whole genome shotgun (WGS) entry which is preliminary data.</text>
</comment>
<keyword evidence="6 7" id="KW-0998">Cell outer membrane</keyword>
<dbReference type="Pfam" id="PF13715">
    <property type="entry name" value="CarbopepD_reg_2"/>
    <property type="match status" value="1"/>
</dbReference>
<protein>
    <submittedName>
        <fullName evidence="10">TonB-dependent receptor</fullName>
    </submittedName>
</protein>
<comment type="similarity">
    <text evidence="7">Belongs to the TonB-dependent receptor family.</text>
</comment>
<dbReference type="EMBL" id="SMUW01000037">
    <property type="protein sequence ID" value="TDK41584.1"/>
    <property type="molecule type" value="Genomic_DNA"/>
</dbReference>
<feature type="chain" id="PRO_5020720900" evidence="8">
    <location>
        <begin position="27"/>
        <end position="1084"/>
    </location>
</feature>
<dbReference type="Proteomes" id="UP000295438">
    <property type="component" value="Unassembled WGS sequence"/>
</dbReference>
<accession>A0A4R5UR80</accession>
<sequence>MFMKNVYKSLSALLVLLVLASSAAMAQRVVTGTVLDEFDVGLPGVSVLVKGTTTGTATDIDGKYSLNVPNDQAVLVFSFIGYGTMEQVVGNRSVVDVKLTPDEQTLTELVVTGYTIDSRRETTGAIATVDPKDLTVIPTGNIEQTLQGRVSGVTVITNGQPGTTSIIRVRGFGAFGGNQPLYIVDGVPVGSTDFLNPDDIESTTVLKDAAAASIYGARAANGVIIYTTKRGRKGNQKLRVDYNGMFGVTTPGQGLDMMNPADFAEYTWLAETNQARIDGRAPNYEHPQFGTGSTPVLPYYINVGGQAGVPGPFTPAQIEEQRALYNVDPTKGPIHQLVRAATGEGTDWYGAVTRNAPLNRHSIGLSGGSETSRFFLGLGIQDQAGILLNNDFRRISFRANSEFDVTKRLRIGENFQATYRRALGITGGSGGAGSSAEENDILSAFRMPSIIPVYDEFGGYAGTAARGFNNPRNPVASRDGLVDNRNFNANIFGNVYAEYDILDDLRFRTSIGGQYNNYYFYGYSRLQYENSENNSAFGYNEGAGYVFGWTFTNTLSWKRTFGKHAFDVIVGQEALNTGAGRNISASGQNPFSQDPDFINISNLPVSSRIVNSDLFRGVNFSSYFGRVNYTFNDKYLFSAVLRRDGSSRFGANARYGTFPAFSAAWRISSEDFLSSATWIDDLKIRGGWGQMGNSNNVDPNNQFSLFGGTVGASSYDITGSNSSAQIGFRRTRIGNPNAQWETAVTQNIGFDGTFFNGRLDVIFDWWKKDTKDLLFQVPIPLTAGSNAAPPSVNIGQMLNRGLDLLVTTRGNLSSEFTYELTVTGSTLKNEIVSLAPGLDFITSINPSFRGIQPIRNQVGQSLSAFFGYRQIGLFQSDEDVASHATQVGAAPGRLKFEDINGDGVIDPDDRTFLGSPVPDFTGGVNFTVGYKGFDLSAYLYTSIGNEVWNQSRWFTDFFQTFEGAAISERLKNSWSPQNPNGTVPIVERTTNFSTSEQANSYYMEDGSYLRLQNVTFGYTLPQNLLEKWNLQRLRVFASANNLFTITGYEGLDPAVGGAADTNFGIDVGNYPVTRGYTFGLNLSF</sequence>
<dbReference type="InterPro" id="IPR023997">
    <property type="entry name" value="TonB-dep_OMP_SusC/RagA_CS"/>
</dbReference>
<evidence type="ECO:0000256" key="5">
    <source>
        <dbReference type="ARBA" id="ARBA00023136"/>
    </source>
</evidence>
<dbReference type="InterPro" id="IPR037066">
    <property type="entry name" value="Plug_dom_sf"/>
</dbReference>
<dbReference type="NCBIfam" id="TIGR04057">
    <property type="entry name" value="SusC_RagA_signa"/>
    <property type="match status" value="1"/>
</dbReference>
<dbReference type="InterPro" id="IPR036942">
    <property type="entry name" value="Beta-barrel_TonB_sf"/>
</dbReference>
<dbReference type="InterPro" id="IPR008969">
    <property type="entry name" value="CarboxyPept-like_regulatory"/>
</dbReference>
<evidence type="ECO:0000256" key="2">
    <source>
        <dbReference type="ARBA" id="ARBA00022448"/>
    </source>
</evidence>
<evidence type="ECO:0000313" key="10">
    <source>
        <dbReference type="EMBL" id="TDK41584.1"/>
    </source>
</evidence>
<dbReference type="SUPFAM" id="SSF49464">
    <property type="entry name" value="Carboxypeptidase regulatory domain-like"/>
    <property type="match status" value="1"/>
</dbReference>
<dbReference type="AlphaFoldDB" id="A0A4R5UR80"/>
<keyword evidence="2 7" id="KW-0813">Transport</keyword>
<keyword evidence="3 7" id="KW-1134">Transmembrane beta strand</keyword>
<organism evidence="10 11">
    <name type="scientific">Algoriphagus formosus</name>
    <dbReference type="NCBI Taxonomy" id="2007308"/>
    <lineage>
        <taxon>Bacteria</taxon>
        <taxon>Pseudomonadati</taxon>
        <taxon>Bacteroidota</taxon>
        <taxon>Cytophagia</taxon>
        <taxon>Cytophagales</taxon>
        <taxon>Cyclobacteriaceae</taxon>
        <taxon>Algoriphagus</taxon>
    </lineage>
</organism>
<feature type="domain" description="TonB-dependent receptor plug" evidence="9">
    <location>
        <begin position="119"/>
        <end position="223"/>
    </location>
</feature>
<keyword evidence="4 7" id="KW-0812">Transmembrane</keyword>
<dbReference type="NCBIfam" id="TIGR04056">
    <property type="entry name" value="OMP_RagA_SusC"/>
    <property type="match status" value="1"/>
</dbReference>
<dbReference type="PROSITE" id="PS52016">
    <property type="entry name" value="TONB_DEPENDENT_REC_3"/>
    <property type="match status" value="1"/>
</dbReference>
<dbReference type="Gene3D" id="2.170.130.10">
    <property type="entry name" value="TonB-dependent receptor, plug domain"/>
    <property type="match status" value="1"/>
</dbReference>
<keyword evidence="11" id="KW-1185">Reference proteome</keyword>
<proteinExistence type="inferred from homology"/>
<dbReference type="Gene3D" id="2.60.40.1120">
    <property type="entry name" value="Carboxypeptidase-like, regulatory domain"/>
    <property type="match status" value="1"/>
</dbReference>
<reference evidence="10 11" key="1">
    <citation type="submission" date="2019-03" db="EMBL/GenBank/DDBJ databases">
        <title>Algoriphagus aquimaris sp. nov., isolated form marine sediment in Pohang, Korea.</title>
        <authorList>
            <person name="Kim J."/>
            <person name="Yoon S.-H."/>
            <person name="Lee S.-S."/>
        </authorList>
    </citation>
    <scope>NUCLEOTIDE SEQUENCE [LARGE SCALE GENOMIC DNA]</scope>
    <source>
        <strain evidence="10 11">F21</strain>
    </source>
</reference>
<keyword evidence="5 7" id="KW-0472">Membrane</keyword>
<keyword evidence="10" id="KW-0675">Receptor</keyword>
<dbReference type="RefSeq" id="WP_133391710.1">
    <property type="nucleotide sequence ID" value="NZ_SMUW01000037.1"/>
</dbReference>
<dbReference type="InterPro" id="IPR039426">
    <property type="entry name" value="TonB-dep_rcpt-like"/>
</dbReference>
<feature type="signal peptide" evidence="8">
    <location>
        <begin position="1"/>
        <end position="26"/>
    </location>
</feature>
<keyword evidence="8" id="KW-0732">Signal</keyword>
<evidence type="ECO:0000259" key="9">
    <source>
        <dbReference type="Pfam" id="PF07715"/>
    </source>
</evidence>
<dbReference type="Pfam" id="PF07715">
    <property type="entry name" value="Plug"/>
    <property type="match status" value="1"/>
</dbReference>
<evidence type="ECO:0000256" key="1">
    <source>
        <dbReference type="ARBA" id="ARBA00004571"/>
    </source>
</evidence>
<evidence type="ECO:0000256" key="4">
    <source>
        <dbReference type="ARBA" id="ARBA00022692"/>
    </source>
</evidence>
<dbReference type="GO" id="GO:0009279">
    <property type="term" value="C:cell outer membrane"/>
    <property type="evidence" value="ECO:0007669"/>
    <property type="project" value="UniProtKB-SubCell"/>
</dbReference>
<comment type="subcellular location">
    <subcellularLocation>
        <location evidence="1 7">Cell outer membrane</location>
        <topology evidence="1 7">Multi-pass membrane protein</topology>
    </subcellularLocation>
</comment>
<evidence type="ECO:0000256" key="6">
    <source>
        <dbReference type="ARBA" id="ARBA00023237"/>
    </source>
</evidence>
<evidence type="ECO:0000256" key="7">
    <source>
        <dbReference type="PROSITE-ProRule" id="PRU01360"/>
    </source>
</evidence>
<evidence type="ECO:0000256" key="8">
    <source>
        <dbReference type="SAM" id="SignalP"/>
    </source>
</evidence>